<name>A0A537L3R5_9BACT</name>
<feature type="transmembrane region" description="Helical" evidence="7">
    <location>
        <begin position="95"/>
        <end position="115"/>
    </location>
</feature>
<feature type="transmembrane region" description="Helical" evidence="7">
    <location>
        <begin position="21"/>
        <end position="40"/>
    </location>
</feature>
<keyword evidence="5 7" id="KW-1133">Transmembrane helix</keyword>
<keyword evidence="6 7" id="KW-0472">Membrane</keyword>
<dbReference type="PANTHER" id="PTHR33452:SF1">
    <property type="entry name" value="INNER MEMBRANE PROTEIN YPHA-RELATED"/>
    <property type="match status" value="1"/>
</dbReference>
<organism evidence="8 9">
    <name type="scientific">Candidatus Segetimicrobium genomatis</name>
    <dbReference type="NCBI Taxonomy" id="2569760"/>
    <lineage>
        <taxon>Bacteria</taxon>
        <taxon>Bacillati</taxon>
        <taxon>Candidatus Sysuimicrobiota</taxon>
        <taxon>Candidatus Sysuimicrobiia</taxon>
        <taxon>Candidatus Sysuimicrobiales</taxon>
        <taxon>Candidatus Segetimicrobiaceae</taxon>
        <taxon>Candidatus Segetimicrobium</taxon>
    </lineage>
</organism>
<dbReference type="AlphaFoldDB" id="A0A537L3R5"/>
<reference evidence="8 9" key="1">
    <citation type="journal article" date="2019" name="Nat. Microbiol.">
        <title>Mediterranean grassland soil C-N compound turnover is dependent on rainfall and depth, and is mediated by genomically divergent microorganisms.</title>
        <authorList>
            <person name="Diamond S."/>
            <person name="Andeer P.F."/>
            <person name="Li Z."/>
            <person name="Crits-Christoph A."/>
            <person name="Burstein D."/>
            <person name="Anantharaman K."/>
            <person name="Lane K.R."/>
            <person name="Thomas B.C."/>
            <person name="Pan C."/>
            <person name="Northen T.R."/>
            <person name="Banfield J.F."/>
        </authorList>
    </citation>
    <scope>NUCLEOTIDE SEQUENCE [LARGE SCALE GENOMIC DNA]</scope>
    <source>
        <strain evidence="8">NP_4</strain>
    </source>
</reference>
<evidence type="ECO:0000256" key="2">
    <source>
        <dbReference type="ARBA" id="ARBA00006679"/>
    </source>
</evidence>
<gene>
    <name evidence="8" type="ORF">E6H01_06475</name>
</gene>
<dbReference type="InterPro" id="IPR032808">
    <property type="entry name" value="DoxX"/>
</dbReference>
<evidence type="ECO:0000256" key="6">
    <source>
        <dbReference type="ARBA" id="ARBA00023136"/>
    </source>
</evidence>
<sequence length="154" mass="16341">MSSEVRSVNRESMTVRDAALIILRLALGATFIIHGYPKLFPSGTAGFAGFLQNLDFPAPAIFAWIVSLVEFGGGIAMIFGLLVRYVGALMTIEMLVTSTKVKMAHGVGFIGSRGAGWELDFLLLAIALALALHGAGSFSVDGMLAKRKRPAAQN</sequence>
<comment type="similarity">
    <text evidence="2">Belongs to the DoxX family.</text>
</comment>
<evidence type="ECO:0000256" key="3">
    <source>
        <dbReference type="ARBA" id="ARBA00022475"/>
    </source>
</evidence>
<dbReference type="EMBL" id="VBAL01000077">
    <property type="protein sequence ID" value="TMJ02633.1"/>
    <property type="molecule type" value="Genomic_DNA"/>
</dbReference>
<feature type="transmembrane region" description="Helical" evidence="7">
    <location>
        <begin position="121"/>
        <end position="140"/>
    </location>
</feature>
<feature type="transmembrane region" description="Helical" evidence="7">
    <location>
        <begin position="60"/>
        <end position="83"/>
    </location>
</feature>
<dbReference type="InterPro" id="IPR051907">
    <property type="entry name" value="DoxX-like_oxidoreductase"/>
</dbReference>
<evidence type="ECO:0000256" key="5">
    <source>
        <dbReference type="ARBA" id="ARBA00022989"/>
    </source>
</evidence>
<keyword evidence="4 7" id="KW-0812">Transmembrane</keyword>
<protein>
    <submittedName>
        <fullName evidence="8">DoxX family protein</fullName>
    </submittedName>
</protein>
<evidence type="ECO:0000256" key="1">
    <source>
        <dbReference type="ARBA" id="ARBA00004651"/>
    </source>
</evidence>
<evidence type="ECO:0000313" key="9">
    <source>
        <dbReference type="Proteomes" id="UP000319353"/>
    </source>
</evidence>
<dbReference type="Pfam" id="PF07681">
    <property type="entry name" value="DoxX"/>
    <property type="match status" value="1"/>
</dbReference>
<proteinExistence type="inferred from homology"/>
<comment type="subcellular location">
    <subcellularLocation>
        <location evidence="1">Cell membrane</location>
        <topology evidence="1">Multi-pass membrane protein</topology>
    </subcellularLocation>
</comment>
<evidence type="ECO:0000256" key="4">
    <source>
        <dbReference type="ARBA" id="ARBA00022692"/>
    </source>
</evidence>
<evidence type="ECO:0000313" key="8">
    <source>
        <dbReference type="EMBL" id="TMJ02633.1"/>
    </source>
</evidence>
<accession>A0A537L3R5</accession>
<dbReference type="Proteomes" id="UP000319353">
    <property type="component" value="Unassembled WGS sequence"/>
</dbReference>
<comment type="caution">
    <text evidence="8">The sequence shown here is derived from an EMBL/GenBank/DDBJ whole genome shotgun (WGS) entry which is preliminary data.</text>
</comment>
<dbReference type="PANTHER" id="PTHR33452">
    <property type="entry name" value="OXIDOREDUCTASE CATD-RELATED"/>
    <property type="match status" value="1"/>
</dbReference>
<keyword evidence="3" id="KW-1003">Cell membrane</keyword>
<evidence type="ECO:0000256" key="7">
    <source>
        <dbReference type="SAM" id="Phobius"/>
    </source>
</evidence>
<dbReference type="GO" id="GO:0005886">
    <property type="term" value="C:plasma membrane"/>
    <property type="evidence" value="ECO:0007669"/>
    <property type="project" value="UniProtKB-SubCell"/>
</dbReference>